<evidence type="ECO:0000256" key="10">
    <source>
        <dbReference type="ARBA" id="ARBA00032441"/>
    </source>
</evidence>
<name>A0AAV4LEP0_9BACL</name>
<dbReference type="AlphaFoldDB" id="A0AAV4LEP0"/>
<sequence>MWTLIAEDAEKTQRFAEILGELAKPGDVLTLHGDLGAGKTTFTQGLARGLGVGQSVSSPTFTLIHEYEGRIPLYHIDVYRLGKHAAEEDLGYDEYFYGEGVTVVEWAELIEERLPDDYLSLTLEKNGEHRRTLHFVARGPRASEWVEEMMKRCRT</sequence>
<evidence type="ECO:0000256" key="4">
    <source>
        <dbReference type="ARBA" id="ARBA00022490"/>
    </source>
</evidence>
<keyword evidence="6" id="KW-0479">Metal-binding</keyword>
<dbReference type="InterPro" id="IPR003442">
    <property type="entry name" value="T6A_TsaE"/>
</dbReference>
<organism evidence="11 12">
    <name type="scientific">Collibacillus ludicampi</name>
    <dbReference type="NCBI Taxonomy" id="2771369"/>
    <lineage>
        <taxon>Bacteria</taxon>
        <taxon>Bacillati</taxon>
        <taxon>Bacillota</taxon>
        <taxon>Bacilli</taxon>
        <taxon>Bacillales</taxon>
        <taxon>Alicyclobacillaceae</taxon>
        <taxon>Collibacillus</taxon>
    </lineage>
</organism>
<comment type="similarity">
    <text evidence="2">Belongs to the TsaE family.</text>
</comment>
<dbReference type="GO" id="GO:0046872">
    <property type="term" value="F:metal ion binding"/>
    <property type="evidence" value="ECO:0007669"/>
    <property type="project" value="UniProtKB-KW"/>
</dbReference>
<dbReference type="RefSeq" id="WP_282199420.1">
    <property type="nucleotide sequence ID" value="NZ_BOQE01000001.1"/>
</dbReference>
<dbReference type="NCBIfam" id="TIGR00150">
    <property type="entry name" value="T6A_YjeE"/>
    <property type="match status" value="1"/>
</dbReference>
<dbReference type="Gene3D" id="3.40.50.300">
    <property type="entry name" value="P-loop containing nucleotide triphosphate hydrolases"/>
    <property type="match status" value="1"/>
</dbReference>
<reference evidence="11" key="1">
    <citation type="journal article" date="2023" name="Int. J. Syst. Evol. Microbiol.">
        <title>Collibacillus ludicampi gen. nov., sp. nov., a new soil bacterium of the family Alicyclobacillaceae.</title>
        <authorList>
            <person name="Jojima T."/>
            <person name="Ioku Y."/>
            <person name="Fukuta Y."/>
            <person name="Shirasaka N."/>
            <person name="Matsumura Y."/>
            <person name="Mori M."/>
        </authorList>
    </citation>
    <scope>NUCLEOTIDE SEQUENCE</scope>
    <source>
        <strain evidence="11">TP075</strain>
    </source>
</reference>
<dbReference type="InterPro" id="IPR027417">
    <property type="entry name" value="P-loop_NTPase"/>
</dbReference>
<gene>
    <name evidence="11" type="ORF">DNHGIG_18490</name>
</gene>
<evidence type="ECO:0000313" key="12">
    <source>
        <dbReference type="Proteomes" id="UP001057291"/>
    </source>
</evidence>
<accession>A0AAV4LEP0</accession>
<dbReference type="GO" id="GO:0005737">
    <property type="term" value="C:cytoplasm"/>
    <property type="evidence" value="ECO:0007669"/>
    <property type="project" value="UniProtKB-SubCell"/>
</dbReference>
<proteinExistence type="inferred from homology"/>
<evidence type="ECO:0000256" key="2">
    <source>
        <dbReference type="ARBA" id="ARBA00007599"/>
    </source>
</evidence>
<evidence type="ECO:0000256" key="8">
    <source>
        <dbReference type="ARBA" id="ARBA00022840"/>
    </source>
</evidence>
<evidence type="ECO:0000256" key="5">
    <source>
        <dbReference type="ARBA" id="ARBA00022694"/>
    </source>
</evidence>
<dbReference type="GO" id="GO:0002949">
    <property type="term" value="P:tRNA threonylcarbamoyladenosine modification"/>
    <property type="evidence" value="ECO:0007669"/>
    <property type="project" value="InterPro"/>
</dbReference>
<dbReference type="EMBL" id="BOQE01000001">
    <property type="protein sequence ID" value="GIM46300.1"/>
    <property type="molecule type" value="Genomic_DNA"/>
</dbReference>
<keyword evidence="5" id="KW-0819">tRNA processing</keyword>
<dbReference type="Pfam" id="PF02367">
    <property type="entry name" value="TsaE"/>
    <property type="match status" value="1"/>
</dbReference>
<protein>
    <recommendedName>
        <fullName evidence="3">tRNA threonylcarbamoyladenosine biosynthesis protein TsaE</fullName>
    </recommendedName>
    <alternativeName>
        <fullName evidence="10">t(6)A37 threonylcarbamoyladenosine biosynthesis protein TsaE</fullName>
    </alternativeName>
</protein>
<comment type="caution">
    <text evidence="11">The sequence shown here is derived from an EMBL/GenBank/DDBJ whole genome shotgun (WGS) entry which is preliminary data.</text>
</comment>
<dbReference type="PANTHER" id="PTHR33540">
    <property type="entry name" value="TRNA THREONYLCARBAMOYLADENOSINE BIOSYNTHESIS PROTEIN TSAE"/>
    <property type="match status" value="1"/>
</dbReference>
<keyword evidence="8" id="KW-0067">ATP-binding</keyword>
<keyword evidence="12" id="KW-1185">Reference proteome</keyword>
<keyword evidence="4" id="KW-0963">Cytoplasm</keyword>
<evidence type="ECO:0000256" key="9">
    <source>
        <dbReference type="ARBA" id="ARBA00022842"/>
    </source>
</evidence>
<dbReference type="PANTHER" id="PTHR33540:SF2">
    <property type="entry name" value="TRNA THREONYLCARBAMOYLADENOSINE BIOSYNTHESIS PROTEIN TSAE"/>
    <property type="match status" value="1"/>
</dbReference>
<keyword evidence="9" id="KW-0460">Magnesium</keyword>
<evidence type="ECO:0000256" key="6">
    <source>
        <dbReference type="ARBA" id="ARBA00022723"/>
    </source>
</evidence>
<keyword evidence="7" id="KW-0547">Nucleotide-binding</keyword>
<dbReference type="GO" id="GO:0005524">
    <property type="term" value="F:ATP binding"/>
    <property type="evidence" value="ECO:0007669"/>
    <property type="project" value="UniProtKB-KW"/>
</dbReference>
<evidence type="ECO:0000256" key="3">
    <source>
        <dbReference type="ARBA" id="ARBA00019010"/>
    </source>
</evidence>
<evidence type="ECO:0000256" key="7">
    <source>
        <dbReference type="ARBA" id="ARBA00022741"/>
    </source>
</evidence>
<evidence type="ECO:0000313" key="11">
    <source>
        <dbReference type="EMBL" id="GIM46300.1"/>
    </source>
</evidence>
<dbReference type="Proteomes" id="UP001057291">
    <property type="component" value="Unassembled WGS sequence"/>
</dbReference>
<dbReference type="SUPFAM" id="SSF52540">
    <property type="entry name" value="P-loop containing nucleoside triphosphate hydrolases"/>
    <property type="match status" value="1"/>
</dbReference>
<comment type="subcellular location">
    <subcellularLocation>
        <location evidence="1">Cytoplasm</location>
    </subcellularLocation>
</comment>
<evidence type="ECO:0000256" key="1">
    <source>
        <dbReference type="ARBA" id="ARBA00004496"/>
    </source>
</evidence>